<dbReference type="AlphaFoldDB" id="A0A4P9W7V7"/>
<evidence type="ECO:0000313" key="1">
    <source>
        <dbReference type="EMBL" id="RKO87493.1"/>
    </source>
</evidence>
<dbReference type="OrthoDB" id="2158948at2759"/>
<gene>
    <name evidence="1" type="ORF">BDK51DRAFT_38698</name>
</gene>
<keyword evidence="2" id="KW-1185">Reference proteome</keyword>
<protein>
    <submittedName>
        <fullName evidence="1">Uncharacterized protein</fullName>
    </submittedName>
</protein>
<reference evidence="2" key="1">
    <citation type="journal article" date="2018" name="Nat. Microbiol.">
        <title>Leveraging single-cell genomics to expand the fungal tree of life.</title>
        <authorList>
            <person name="Ahrendt S.R."/>
            <person name="Quandt C.A."/>
            <person name="Ciobanu D."/>
            <person name="Clum A."/>
            <person name="Salamov A."/>
            <person name="Andreopoulos B."/>
            <person name="Cheng J.F."/>
            <person name="Woyke T."/>
            <person name="Pelin A."/>
            <person name="Henrissat B."/>
            <person name="Reynolds N.K."/>
            <person name="Benny G.L."/>
            <person name="Smith M.E."/>
            <person name="James T.Y."/>
            <person name="Grigoriev I.V."/>
        </authorList>
    </citation>
    <scope>NUCLEOTIDE SEQUENCE [LARGE SCALE GENOMIC DNA]</scope>
</reference>
<accession>A0A4P9W7V7</accession>
<dbReference type="EMBL" id="KZ997381">
    <property type="protein sequence ID" value="RKO87493.1"/>
    <property type="molecule type" value="Genomic_DNA"/>
</dbReference>
<organism evidence="1 2">
    <name type="scientific">Blyttiomyces helicus</name>
    <dbReference type="NCBI Taxonomy" id="388810"/>
    <lineage>
        <taxon>Eukaryota</taxon>
        <taxon>Fungi</taxon>
        <taxon>Fungi incertae sedis</taxon>
        <taxon>Chytridiomycota</taxon>
        <taxon>Chytridiomycota incertae sedis</taxon>
        <taxon>Chytridiomycetes</taxon>
        <taxon>Chytridiomycetes incertae sedis</taxon>
        <taxon>Blyttiomyces</taxon>
    </lineage>
</organism>
<evidence type="ECO:0000313" key="2">
    <source>
        <dbReference type="Proteomes" id="UP000269721"/>
    </source>
</evidence>
<proteinExistence type="predicted"/>
<dbReference type="Proteomes" id="UP000269721">
    <property type="component" value="Unassembled WGS sequence"/>
</dbReference>
<sequence length="241" mass="26226">MTKLCVLRSPDHKKQGKDCSKIACPCRGIESRPAEPATSEPLTWNPLSLFSFAQFSKCESTARVTGRLLTSWFPQTYCQTPTSLPMSFILTAHARLPPRLPVTHLHRLRLSAATSLSLSRRAASSYNWKPPKDPMEGMTEAEKDEIRKDVGVQSARAFSFAYGIIGGGMAIAVSFCSGTATRRGTVRRVLGCPPFPFPAPLPDLGRKLSFSADAFSPSTSRCVEHVAADALGSRGALIRWA</sequence>
<name>A0A4P9W7V7_9FUNG</name>